<dbReference type="InterPro" id="IPR045167">
    <property type="entry name" value="Hobbit"/>
</dbReference>
<accession>A0ABD2N4F5</accession>
<comment type="caution">
    <text evidence="1">The sequence shown here is derived from an EMBL/GenBank/DDBJ whole genome shotgun (WGS) entry which is preliminary data.</text>
</comment>
<proteinExistence type="predicted"/>
<evidence type="ECO:0000313" key="1">
    <source>
        <dbReference type="EMBL" id="KAL3273176.1"/>
    </source>
</evidence>
<sequence>MDIQKNSKFLYVLEESATISQIMQYSNYKEWLSYTHRRDWNKKQFLNSDLTKLVTLVVRDVRINKDIGEEDERNVLDEEASYKPLDFRDKHVPKLINTFVQFTAIHIYSISAMFLRAKSPGCLMHSTASELHLDGSIFKNAKSLVVTLNLMDASAKVLRHAGKDSKETCLAEFSFGISLETILVAQGPLSVEKLDIRVLKASARIKDAFYNLGNSYTSNQNSRIGHRSDEKLLERLQPIIPKNCSIRIDESSLKGMQENSKVEYSSNLKNIILTYRTIKSEDSAEEGPVILLSTYAKLRNFIMNLYLQLNTLLITYVHTVIYRWLYDNFLKTYSLANSRSPTISPNSNSESYVEKLFRKLTINICAEFCHVSSLFQLNKRNSSLGFKHLRIMLDQAQETRTDGTYIAYLPNLLLNKRHWQVEVLLESFWWSFKENGHEFNNPKVTHVWGTPAYIGMCLFKLKTTEGSSEIKIGSLVDTVQFEWSLELADYILVAIKCVKQYNLSKSQEIKKRGETPDLSSFSLNLVASHFNFFFQSQNSEYFVFRLNILKYDRSSISDMVQFEELKIFNLNNAGDYYSCMRTEDILNYKAFVKLINMEFRKDMDSRQFYFELEEEMIVFWSTNFHLKVILLYKDILEFLDSLKEELALDFDNKKSDIKYGLRWNLRGVFGLHIEISHEHSAKISLFETEISTNNINGLSIQIDSILIAINNSDIFTLNGFKMFGVSDHPLVRQERLDAENLELPWNDTWSISLDMFKAVFPYEHNYAEAVQNQFLSVVKWLKIVHKMKKAPFEEDHALPRDLVINVKEFLFEMSDDPFEVKLRDNFELLVDEYNESLKRQKVLKEKVAQLCKVYLHLPAGTVDDLFSKLKKKNAEIYVQRSKQMQLTPARTRLFAWNMTKLEIVVLADPSIYGLNNVINIMREIDAEAPWPEEGLEFSILWCRVVSLRCKEWKFQLRDFPQPLLDIRQFFINGTLVGAEQQAPKRGKY</sequence>
<dbReference type="EMBL" id="JABFTP020000062">
    <property type="protein sequence ID" value="KAL3273176.1"/>
    <property type="molecule type" value="Genomic_DNA"/>
</dbReference>
<gene>
    <name evidence="1" type="ORF">HHI36_014630</name>
</gene>
<protein>
    <submittedName>
        <fullName evidence="1">Uncharacterized protein</fullName>
    </submittedName>
</protein>
<organism evidence="1 2">
    <name type="scientific">Cryptolaemus montrouzieri</name>
    <dbReference type="NCBI Taxonomy" id="559131"/>
    <lineage>
        <taxon>Eukaryota</taxon>
        <taxon>Metazoa</taxon>
        <taxon>Ecdysozoa</taxon>
        <taxon>Arthropoda</taxon>
        <taxon>Hexapoda</taxon>
        <taxon>Insecta</taxon>
        <taxon>Pterygota</taxon>
        <taxon>Neoptera</taxon>
        <taxon>Endopterygota</taxon>
        <taxon>Coleoptera</taxon>
        <taxon>Polyphaga</taxon>
        <taxon>Cucujiformia</taxon>
        <taxon>Coccinelloidea</taxon>
        <taxon>Coccinellidae</taxon>
        <taxon>Scymninae</taxon>
        <taxon>Scymnini</taxon>
        <taxon>Cryptolaemus</taxon>
    </lineage>
</organism>
<evidence type="ECO:0000313" key="2">
    <source>
        <dbReference type="Proteomes" id="UP001516400"/>
    </source>
</evidence>
<dbReference type="PANTHER" id="PTHR15678:SF6">
    <property type="entry name" value="BRIDGE-LIKE LIPID TRANSFER PROTEIN FAMILY MEMBER 2"/>
    <property type="match status" value="1"/>
</dbReference>
<dbReference type="Proteomes" id="UP001516400">
    <property type="component" value="Unassembled WGS sequence"/>
</dbReference>
<reference evidence="1 2" key="1">
    <citation type="journal article" date="2021" name="BMC Biol.">
        <title>Horizontally acquired antibacterial genes associated with adaptive radiation of ladybird beetles.</title>
        <authorList>
            <person name="Li H.S."/>
            <person name="Tang X.F."/>
            <person name="Huang Y.H."/>
            <person name="Xu Z.Y."/>
            <person name="Chen M.L."/>
            <person name="Du X.Y."/>
            <person name="Qiu B.Y."/>
            <person name="Chen P.T."/>
            <person name="Zhang W."/>
            <person name="Slipinski A."/>
            <person name="Escalona H.E."/>
            <person name="Waterhouse R.M."/>
            <person name="Zwick A."/>
            <person name="Pang H."/>
        </authorList>
    </citation>
    <scope>NUCLEOTIDE SEQUENCE [LARGE SCALE GENOMIC DNA]</scope>
    <source>
        <strain evidence="1">SYSU2018</strain>
    </source>
</reference>
<dbReference type="Pfam" id="PF10344">
    <property type="entry name" value="Hobbit"/>
    <property type="match status" value="2"/>
</dbReference>
<dbReference type="PANTHER" id="PTHR15678">
    <property type="entry name" value="ANTIGEN MLAA-22-RELATED"/>
    <property type="match status" value="1"/>
</dbReference>
<name>A0ABD2N4F5_9CUCU</name>
<keyword evidence="2" id="KW-1185">Reference proteome</keyword>
<dbReference type="AlphaFoldDB" id="A0ABD2N4F5"/>